<evidence type="ECO:0000313" key="1">
    <source>
        <dbReference type="EMBL" id="OGH66713.1"/>
    </source>
</evidence>
<dbReference type="InterPro" id="IPR029057">
    <property type="entry name" value="PRTase-like"/>
</dbReference>
<accession>A0A1F6M590</accession>
<gene>
    <name evidence="1" type="ORF">A3B90_02775</name>
</gene>
<dbReference type="Gene3D" id="3.40.50.2020">
    <property type="match status" value="1"/>
</dbReference>
<proteinExistence type="predicted"/>
<reference evidence="1 2" key="1">
    <citation type="journal article" date="2016" name="Nat. Commun.">
        <title>Thousands of microbial genomes shed light on interconnected biogeochemical processes in an aquifer system.</title>
        <authorList>
            <person name="Anantharaman K."/>
            <person name="Brown C.T."/>
            <person name="Hug L.A."/>
            <person name="Sharon I."/>
            <person name="Castelle C.J."/>
            <person name="Probst A.J."/>
            <person name="Thomas B.C."/>
            <person name="Singh A."/>
            <person name="Wilkins M.J."/>
            <person name="Karaoz U."/>
            <person name="Brodie E.L."/>
            <person name="Williams K.H."/>
            <person name="Hubbard S.S."/>
            <person name="Banfield J.F."/>
        </authorList>
    </citation>
    <scope>NUCLEOTIDE SEQUENCE [LARGE SCALE GENOMIC DNA]</scope>
</reference>
<dbReference type="CDD" id="cd06223">
    <property type="entry name" value="PRTases_typeI"/>
    <property type="match status" value="1"/>
</dbReference>
<sequence>MATNPDAVNLLHAAGVLAVSRPAVLTCNTHPAPPVNLAALYQNTVLFAQICRMLAAIFLHDEIHSVVSYGPLAEGIASQLAQMTGRTVAVVRALYPLVPEQLLGARVLVVADTVTTGVSLRRLVVLAKEAGATPVVAGTIITQGPTTAEGVGVTHFSTLVDILVHRGVTKAQCCVCNPPQKPPP</sequence>
<comment type="caution">
    <text evidence="1">The sequence shown here is derived from an EMBL/GenBank/DDBJ whole genome shotgun (WGS) entry which is preliminary data.</text>
</comment>
<protein>
    <recommendedName>
        <fullName evidence="3">Phosphoribosyltransferase domain-containing protein</fullName>
    </recommendedName>
</protein>
<evidence type="ECO:0008006" key="3">
    <source>
        <dbReference type="Google" id="ProtNLM"/>
    </source>
</evidence>
<evidence type="ECO:0000313" key="2">
    <source>
        <dbReference type="Proteomes" id="UP000178742"/>
    </source>
</evidence>
<organism evidence="1 2">
    <name type="scientific">Candidatus Magasanikbacteria bacterium RIFCSPHIGHO2_02_FULL_41_13</name>
    <dbReference type="NCBI Taxonomy" id="1798676"/>
    <lineage>
        <taxon>Bacteria</taxon>
        <taxon>Candidatus Magasanikiibacteriota</taxon>
    </lineage>
</organism>
<dbReference type="STRING" id="1798676.A3B90_02775"/>
<dbReference type="Proteomes" id="UP000178742">
    <property type="component" value="Unassembled WGS sequence"/>
</dbReference>
<dbReference type="SUPFAM" id="SSF53271">
    <property type="entry name" value="PRTase-like"/>
    <property type="match status" value="1"/>
</dbReference>
<dbReference type="EMBL" id="MFPX01000011">
    <property type="protein sequence ID" value="OGH66713.1"/>
    <property type="molecule type" value="Genomic_DNA"/>
</dbReference>
<dbReference type="InterPro" id="IPR000836">
    <property type="entry name" value="PRTase_dom"/>
</dbReference>
<name>A0A1F6M590_9BACT</name>
<dbReference type="AlphaFoldDB" id="A0A1F6M590"/>